<dbReference type="SMART" id="SM00060">
    <property type="entry name" value="FN3"/>
    <property type="match status" value="1"/>
</dbReference>
<organism evidence="3 4">
    <name type="scientific">Tetradesmus obliquus</name>
    <name type="common">Green alga</name>
    <name type="synonym">Acutodesmus obliquus</name>
    <dbReference type="NCBI Taxonomy" id="3088"/>
    <lineage>
        <taxon>Eukaryota</taxon>
        <taxon>Viridiplantae</taxon>
        <taxon>Chlorophyta</taxon>
        <taxon>core chlorophytes</taxon>
        <taxon>Chlorophyceae</taxon>
        <taxon>CS clade</taxon>
        <taxon>Sphaeropleales</taxon>
        <taxon>Scenedesmaceae</taxon>
        <taxon>Tetradesmus</taxon>
    </lineage>
</organism>
<protein>
    <recommendedName>
        <fullName evidence="2">Fibronectin type-III domain-containing protein</fullName>
    </recommendedName>
</protein>
<evidence type="ECO:0000259" key="2">
    <source>
        <dbReference type="SMART" id="SM00060"/>
    </source>
</evidence>
<dbReference type="Gene3D" id="2.60.40.10">
    <property type="entry name" value="Immunoglobulins"/>
    <property type="match status" value="3"/>
</dbReference>
<dbReference type="EMBL" id="CP126210">
    <property type="protein sequence ID" value="WIA11482.1"/>
    <property type="molecule type" value="Genomic_DNA"/>
</dbReference>
<keyword evidence="1" id="KW-0677">Repeat</keyword>
<gene>
    <name evidence="3" type="ORF">OEZ85_011595</name>
</gene>
<name>A0ABY8TQV0_TETOB</name>
<proteinExistence type="predicted"/>
<feature type="domain" description="Fibronectin type-III" evidence="2">
    <location>
        <begin position="90"/>
        <end position="242"/>
    </location>
</feature>
<dbReference type="PANTHER" id="PTHR46708:SF2">
    <property type="entry name" value="FIBRONECTIN TYPE-III DOMAIN-CONTAINING PROTEIN"/>
    <property type="match status" value="1"/>
</dbReference>
<keyword evidence="4" id="KW-1185">Reference proteome</keyword>
<evidence type="ECO:0000313" key="3">
    <source>
        <dbReference type="EMBL" id="WIA11482.1"/>
    </source>
</evidence>
<dbReference type="Proteomes" id="UP001244341">
    <property type="component" value="Chromosome 3b"/>
</dbReference>
<dbReference type="PANTHER" id="PTHR46708">
    <property type="entry name" value="TENASCIN"/>
    <property type="match status" value="1"/>
</dbReference>
<dbReference type="InterPro" id="IPR013783">
    <property type="entry name" value="Ig-like_fold"/>
</dbReference>
<dbReference type="SUPFAM" id="SSF49265">
    <property type="entry name" value="Fibronectin type III"/>
    <property type="match status" value="2"/>
</dbReference>
<dbReference type="CDD" id="cd00063">
    <property type="entry name" value="FN3"/>
    <property type="match status" value="3"/>
</dbReference>
<evidence type="ECO:0000256" key="1">
    <source>
        <dbReference type="ARBA" id="ARBA00022737"/>
    </source>
</evidence>
<dbReference type="InterPro" id="IPR050991">
    <property type="entry name" value="ECM_Regulatory_Proteins"/>
</dbReference>
<evidence type="ECO:0000313" key="4">
    <source>
        <dbReference type="Proteomes" id="UP001244341"/>
    </source>
</evidence>
<accession>A0ABY8TQV0</accession>
<sequence length="251" mass="26989">MAVKASWTPSAKDCVDQYMVRVWLATAAQGSQPYLTIVGAKTRASLENLRPKTAYRVEVVPISKKFGLLTPVTAAITTPDSPSCNPAIKPEKPIKVKARAVAERSDSIQLLYSAPYPYKACVTGFVVGAFDAATGERVFAVTEGMEVRRTKVTGLKPATLYNIYVGALWPGGADGGSSIKLTYGNGDRSICTQHYSIDAYELKTGERVADIETVYNAYTLTGLHRGVEYVFTVSAVNPAGDSLPDTAYCTI</sequence>
<reference evidence="3 4" key="1">
    <citation type="submission" date="2023-05" db="EMBL/GenBank/DDBJ databases">
        <title>A 100% complete, gapless, phased diploid assembly of the Scenedesmus obliquus UTEX 3031 genome.</title>
        <authorList>
            <person name="Biondi T.C."/>
            <person name="Hanschen E.R."/>
            <person name="Kwon T."/>
            <person name="Eng W."/>
            <person name="Kruse C.P.S."/>
            <person name="Koehler S.I."/>
            <person name="Kunde Y."/>
            <person name="Gleasner C.D."/>
            <person name="You Mak K.T."/>
            <person name="Polle J."/>
            <person name="Hovde B.T."/>
            <person name="Starkenburg S.R."/>
        </authorList>
    </citation>
    <scope>NUCLEOTIDE SEQUENCE [LARGE SCALE GENOMIC DNA]</scope>
    <source>
        <strain evidence="3 4">DOE0152z</strain>
    </source>
</reference>
<dbReference type="InterPro" id="IPR003961">
    <property type="entry name" value="FN3_dom"/>
</dbReference>
<dbReference type="InterPro" id="IPR036116">
    <property type="entry name" value="FN3_sf"/>
</dbReference>